<dbReference type="SUPFAM" id="SSF52343">
    <property type="entry name" value="Ferredoxin reductase-like, C-terminal NADP-linked domain"/>
    <property type="match status" value="1"/>
</dbReference>
<evidence type="ECO:0000259" key="10">
    <source>
        <dbReference type="PROSITE" id="PS51384"/>
    </source>
</evidence>
<accession>A0ABW4P1S5</accession>
<dbReference type="Proteomes" id="UP001597286">
    <property type="component" value="Unassembled WGS sequence"/>
</dbReference>
<keyword evidence="3" id="KW-0001">2Fe-2S</keyword>
<keyword evidence="7" id="KW-0411">Iron-sulfur</keyword>
<keyword evidence="5" id="KW-0560">Oxidoreductase</keyword>
<evidence type="ECO:0000313" key="11">
    <source>
        <dbReference type="EMBL" id="MFD1812334.1"/>
    </source>
</evidence>
<evidence type="ECO:0000259" key="9">
    <source>
        <dbReference type="PROSITE" id="PS51085"/>
    </source>
</evidence>
<dbReference type="RefSeq" id="WP_378484845.1">
    <property type="nucleotide sequence ID" value="NZ_JBHUFB010000009.1"/>
</dbReference>
<proteinExistence type="predicted"/>
<dbReference type="EMBL" id="JBHUFB010000009">
    <property type="protein sequence ID" value="MFD1812334.1"/>
    <property type="molecule type" value="Genomic_DNA"/>
</dbReference>
<keyword evidence="12" id="KW-1185">Reference proteome</keyword>
<evidence type="ECO:0000256" key="4">
    <source>
        <dbReference type="ARBA" id="ARBA00022723"/>
    </source>
</evidence>
<dbReference type="SUPFAM" id="SSF63380">
    <property type="entry name" value="Riboflavin synthase domain-like"/>
    <property type="match status" value="1"/>
</dbReference>
<dbReference type="Gene3D" id="3.10.20.30">
    <property type="match status" value="1"/>
</dbReference>
<dbReference type="PANTHER" id="PTHR47354:SF1">
    <property type="entry name" value="CARNITINE MONOOXYGENASE REDUCTASE SUBUNIT"/>
    <property type="match status" value="1"/>
</dbReference>
<sequence length="370" mass="40063">MTGTRNAMEENMIHGRFPSDLRGRRRPDRVMRVLGTVVEGYLDVLARRDYDPAHAGHNPDSAMTLVVTDRRVVATDENVVALTFAAPDGRELPRWQPGCHLDFHLPSGRRRQYSLCGDPADSSHYTVAVRSIPDGGGGSLEMHALEPGTGVTVRGPRNGFPFVGTGSALFVAGGIGITPVIAMVRRAREIGMDWQLVYSGRSRETMPFLDEIEGWDPERVVIRTDDEDGLPTAADLLGRAVPGGSVYCCGPAPMLETVRDHVDETGAAALHIERFGAPPILGGTPFEVELARSGEVLPVPADESILDVVRRRHPGVGYSCRQGFCGTCAVRVLAGTPDHRDSRLGADEKRDEMLICVSRAAAGDRLILDL</sequence>
<dbReference type="Pfam" id="PF00111">
    <property type="entry name" value="Fer2"/>
    <property type="match status" value="1"/>
</dbReference>
<keyword evidence="8" id="KW-0472">Membrane</keyword>
<evidence type="ECO:0000256" key="8">
    <source>
        <dbReference type="SAM" id="Phobius"/>
    </source>
</evidence>
<keyword evidence="4" id="KW-0479">Metal-binding</keyword>
<keyword evidence="8" id="KW-1133">Transmembrane helix</keyword>
<organism evidence="11 12">
    <name type="scientific">Rhodococcus gannanensis</name>
    <dbReference type="NCBI Taxonomy" id="1960308"/>
    <lineage>
        <taxon>Bacteria</taxon>
        <taxon>Bacillati</taxon>
        <taxon>Actinomycetota</taxon>
        <taxon>Actinomycetes</taxon>
        <taxon>Mycobacteriales</taxon>
        <taxon>Nocardiaceae</taxon>
        <taxon>Rhodococcus</taxon>
    </lineage>
</organism>
<dbReference type="PROSITE" id="PS51384">
    <property type="entry name" value="FAD_FR"/>
    <property type="match status" value="1"/>
</dbReference>
<dbReference type="InterPro" id="IPR006058">
    <property type="entry name" value="2Fe2S_fd_BS"/>
</dbReference>
<evidence type="ECO:0000256" key="3">
    <source>
        <dbReference type="ARBA" id="ARBA00022714"/>
    </source>
</evidence>
<evidence type="ECO:0000256" key="1">
    <source>
        <dbReference type="ARBA" id="ARBA00001974"/>
    </source>
</evidence>
<dbReference type="Gene3D" id="2.40.30.10">
    <property type="entry name" value="Translation factors"/>
    <property type="match status" value="1"/>
</dbReference>
<dbReference type="InterPro" id="IPR001041">
    <property type="entry name" value="2Fe-2S_ferredoxin-type"/>
</dbReference>
<dbReference type="PRINTS" id="PR00409">
    <property type="entry name" value="PHDIOXRDTASE"/>
</dbReference>
<dbReference type="InterPro" id="IPR036010">
    <property type="entry name" value="2Fe-2S_ferredoxin-like_sf"/>
</dbReference>
<keyword evidence="8" id="KW-0812">Transmembrane</keyword>
<dbReference type="CDD" id="cd00207">
    <property type="entry name" value="fer2"/>
    <property type="match status" value="1"/>
</dbReference>
<keyword evidence="6" id="KW-0408">Iron</keyword>
<evidence type="ECO:0000256" key="5">
    <source>
        <dbReference type="ARBA" id="ARBA00023002"/>
    </source>
</evidence>
<dbReference type="CDD" id="cd06185">
    <property type="entry name" value="PDR_like"/>
    <property type="match status" value="1"/>
</dbReference>
<dbReference type="InterPro" id="IPR017927">
    <property type="entry name" value="FAD-bd_FR_type"/>
</dbReference>
<feature type="domain" description="2Fe-2S ferredoxin-type" evidence="9">
    <location>
        <begin position="286"/>
        <end position="370"/>
    </location>
</feature>
<gene>
    <name evidence="11" type="ORF">ACFSJG_08930</name>
</gene>
<dbReference type="InterPro" id="IPR012675">
    <property type="entry name" value="Beta-grasp_dom_sf"/>
</dbReference>
<keyword evidence="2" id="KW-0285">Flavoprotein</keyword>
<dbReference type="Gene3D" id="3.40.50.80">
    <property type="entry name" value="Nucleotide-binding domain of ferredoxin-NADP reductase (FNR) module"/>
    <property type="match status" value="1"/>
</dbReference>
<evidence type="ECO:0000256" key="6">
    <source>
        <dbReference type="ARBA" id="ARBA00023004"/>
    </source>
</evidence>
<dbReference type="PANTHER" id="PTHR47354">
    <property type="entry name" value="NADH OXIDOREDUCTASE HCR"/>
    <property type="match status" value="1"/>
</dbReference>
<name>A0ABW4P1S5_9NOCA</name>
<comment type="caution">
    <text evidence="11">The sequence shown here is derived from an EMBL/GenBank/DDBJ whole genome shotgun (WGS) entry which is preliminary data.</text>
</comment>
<feature type="transmembrane region" description="Helical" evidence="8">
    <location>
        <begin position="162"/>
        <end position="184"/>
    </location>
</feature>
<dbReference type="SUPFAM" id="SSF54292">
    <property type="entry name" value="2Fe-2S ferredoxin-like"/>
    <property type="match status" value="1"/>
</dbReference>
<evidence type="ECO:0000256" key="2">
    <source>
        <dbReference type="ARBA" id="ARBA00022630"/>
    </source>
</evidence>
<protein>
    <submittedName>
        <fullName evidence="11">PDR/VanB family oxidoreductase</fullName>
    </submittedName>
</protein>
<evidence type="ECO:0000313" key="12">
    <source>
        <dbReference type="Proteomes" id="UP001597286"/>
    </source>
</evidence>
<reference evidence="12" key="1">
    <citation type="journal article" date="2019" name="Int. J. Syst. Evol. Microbiol.">
        <title>The Global Catalogue of Microorganisms (GCM) 10K type strain sequencing project: providing services to taxonomists for standard genome sequencing and annotation.</title>
        <authorList>
            <consortium name="The Broad Institute Genomics Platform"/>
            <consortium name="The Broad Institute Genome Sequencing Center for Infectious Disease"/>
            <person name="Wu L."/>
            <person name="Ma J."/>
        </authorList>
    </citation>
    <scope>NUCLEOTIDE SEQUENCE [LARGE SCALE GENOMIC DNA]</scope>
    <source>
        <strain evidence="12">DT72</strain>
    </source>
</reference>
<dbReference type="PROSITE" id="PS51085">
    <property type="entry name" value="2FE2S_FER_2"/>
    <property type="match status" value="1"/>
</dbReference>
<feature type="domain" description="FAD-binding FR-type" evidence="10">
    <location>
        <begin position="60"/>
        <end position="163"/>
    </location>
</feature>
<dbReference type="PROSITE" id="PS00197">
    <property type="entry name" value="2FE2S_FER_1"/>
    <property type="match status" value="1"/>
</dbReference>
<dbReference type="InterPro" id="IPR017938">
    <property type="entry name" value="Riboflavin_synthase-like_b-brl"/>
</dbReference>
<evidence type="ECO:0000256" key="7">
    <source>
        <dbReference type="ARBA" id="ARBA00023014"/>
    </source>
</evidence>
<dbReference type="InterPro" id="IPR039261">
    <property type="entry name" value="FNR_nucleotide-bd"/>
</dbReference>
<comment type="cofactor">
    <cofactor evidence="1">
        <name>FAD</name>
        <dbReference type="ChEBI" id="CHEBI:57692"/>
    </cofactor>
</comment>
<dbReference type="InterPro" id="IPR050415">
    <property type="entry name" value="MRET"/>
</dbReference>